<accession>A0A644V212</accession>
<dbReference type="SUPFAM" id="SSF56300">
    <property type="entry name" value="Metallo-dependent phosphatases"/>
    <property type="match status" value="1"/>
</dbReference>
<feature type="domain" description="Calcineurin-like phosphoesterase" evidence="2">
    <location>
        <begin position="32"/>
        <end position="257"/>
    </location>
</feature>
<sequence length="573" mass="64742">MRYRFLFLIIISFFIHSCDSDKLADGTYEITIFSTNDIHGKFFPYDYVDSLPIRYSLSAASTVINKKREEIGKERVLLIDNGDHLQGDNSVFYYNFVDTTSKHIFSEIVSWLDYDAVVVGNHDIEAGHPVYDRLYKNDGVPYIAANIINLKKGLPYFNPYKIVEKNGLRIAVIGMTNPNIKKWLSEDLWSGMEFEEILPSLQNWVDKVIKDEKPHLVIAAIHAGLGEESKYEVENPARYVAANTKGIDIVFAAHDHKTTSEKVFNGKDSVLIMAGGGRAAFLSEADVRIVVNSGEISEKYIQGNSISLQDLKPDKNFLSYFKSYYDSVSSFTNRKIGSLLNRIDSKDAFKGPSGYIDMIHNIQLANSGADISFAAPLTLNVTIEPKELNFQDMFNIYPFENQLYVIAMTGIEIKNYLEYSYSKWINKIPSESGHLLKLNTTGKGDRGKFQNPYFNFDSAAGIIYEVSTDKGDGDRISIKSLANGEDFVLEKQYLVALSSYRANGGGDLLLKGSNLSKDVVEKRVIKKLGDIREILYEQIKRDGFVKAVPLNHWKFVPEKESLNHLNSDLKLLF</sequence>
<keyword evidence="1" id="KW-0732">Signal</keyword>
<dbReference type="PRINTS" id="PR01607">
    <property type="entry name" value="APYRASEFAMLY"/>
</dbReference>
<evidence type="ECO:0000259" key="2">
    <source>
        <dbReference type="Pfam" id="PF00149"/>
    </source>
</evidence>
<dbReference type="Pfam" id="PF02872">
    <property type="entry name" value="5_nucleotid_C"/>
    <property type="match status" value="1"/>
</dbReference>
<dbReference type="AlphaFoldDB" id="A0A644V212"/>
<dbReference type="GO" id="GO:0016787">
    <property type="term" value="F:hydrolase activity"/>
    <property type="evidence" value="ECO:0007669"/>
    <property type="project" value="InterPro"/>
</dbReference>
<gene>
    <name evidence="4" type="primary">yfkN_6</name>
    <name evidence="4" type="ORF">SDC9_31222</name>
</gene>
<dbReference type="InterPro" id="IPR036907">
    <property type="entry name" value="5'-Nucleotdase_C_sf"/>
</dbReference>
<dbReference type="Gene3D" id="3.90.780.10">
    <property type="entry name" value="5'-Nucleotidase, C-terminal domain"/>
    <property type="match status" value="1"/>
</dbReference>
<dbReference type="GO" id="GO:0009166">
    <property type="term" value="P:nucleotide catabolic process"/>
    <property type="evidence" value="ECO:0007669"/>
    <property type="project" value="InterPro"/>
</dbReference>
<dbReference type="InterPro" id="IPR004843">
    <property type="entry name" value="Calcineurin-like_PHP"/>
</dbReference>
<dbReference type="SUPFAM" id="SSF55816">
    <property type="entry name" value="5'-nucleotidase (syn. UDP-sugar hydrolase), C-terminal domain"/>
    <property type="match status" value="1"/>
</dbReference>
<dbReference type="InterPro" id="IPR006179">
    <property type="entry name" value="5_nucleotidase/apyrase"/>
</dbReference>
<dbReference type="GO" id="GO:0030288">
    <property type="term" value="C:outer membrane-bounded periplasmic space"/>
    <property type="evidence" value="ECO:0007669"/>
    <property type="project" value="TreeGrafter"/>
</dbReference>
<feature type="domain" description="5'-Nucleotidase C-terminal" evidence="3">
    <location>
        <begin position="342"/>
        <end position="507"/>
    </location>
</feature>
<comment type="caution">
    <text evidence="4">The sequence shown here is derived from an EMBL/GenBank/DDBJ whole genome shotgun (WGS) entry which is preliminary data.</text>
</comment>
<dbReference type="PANTHER" id="PTHR11575">
    <property type="entry name" value="5'-NUCLEOTIDASE-RELATED"/>
    <property type="match status" value="1"/>
</dbReference>
<evidence type="ECO:0000259" key="3">
    <source>
        <dbReference type="Pfam" id="PF02872"/>
    </source>
</evidence>
<protein>
    <submittedName>
        <fullName evidence="4">Trifunctional nucleotide phosphoesterase protein YfkN</fullName>
    </submittedName>
</protein>
<evidence type="ECO:0000313" key="4">
    <source>
        <dbReference type="EMBL" id="MPL85254.1"/>
    </source>
</evidence>
<name>A0A644V212_9ZZZZ</name>
<dbReference type="EMBL" id="VSSQ01000202">
    <property type="protein sequence ID" value="MPL85254.1"/>
    <property type="molecule type" value="Genomic_DNA"/>
</dbReference>
<proteinExistence type="predicted"/>
<reference evidence="4" key="1">
    <citation type="submission" date="2019-08" db="EMBL/GenBank/DDBJ databases">
        <authorList>
            <person name="Kucharzyk K."/>
            <person name="Murdoch R.W."/>
            <person name="Higgins S."/>
            <person name="Loffler F."/>
        </authorList>
    </citation>
    <scope>NUCLEOTIDE SEQUENCE</scope>
</reference>
<dbReference type="PANTHER" id="PTHR11575:SF6">
    <property type="entry name" value="2',3'-CYCLIC-NUCLEOTIDE 2'-PHOSPHODIESTERASE_3'-NUCLEOTIDASE"/>
    <property type="match status" value="1"/>
</dbReference>
<organism evidence="4">
    <name type="scientific">bioreactor metagenome</name>
    <dbReference type="NCBI Taxonomy" id="1076179"/>
    <lineage>
        <taxon>unclassified sequences</taxon>
        <taxon>metagenomes</taxon>
        <taxon>ecological metagenomes</taxon>
    </lineage>
</organism>
<evidence type="ECO:0000256" key="1">
    <source>
        <dbReference type="ARBA" id="ARBA00022729"/>
    </source>
</evidence>
<dbReference type="Pfam" id="PF00149">
    <property type="entry name" value="Metallophos"/>
    <property type="match status" value="1"/>
</dbReference>
<dbReference type="Gene3D" id="3.60.21.10">
    <property type="match status" value="1"/>
</dbReference>
<dbReference type="InterPro" id="IPR029052">
    <property type="entry name" value="Metallo-depent_PP-like"/>
</dbReference>
<dbReference type="InterPro" id="IPR008334">
    <property type="entry name" value="5'-Nucleotdase_C"/>
</dbReference>